<dbReference type="AlphaFoldDB" id="A0A7M7RCR9"/>
<feature type="region of interest" description="Disordered" evidence="2">
    <location>
        <begin position="266"/>
        <end position="285"/>
    </location>
</feature>
<dbReference type="GeneID" id="575189"/>
<evidence type="ECO:0000313" key="4">
    <source>
        <dbReference type="Proteomes" id="UP000007110"/>
    </source>
</evidence>
<feature type="compositionally biased region" description="Polar residues" evidence="2">
    <location>
        <begin position="115"/>
        <end position="131"/>
    </location>
</feature>
<evidence type="ECO:0000256" key="2">
    <source>
        <dbReference type="SAM" id="MobiDB-lite"/>
    </source>
</evidence>
<proteinExistence type="inferred from homology"/>
<feature type="region of interest" description="Disordered" evidence="2">
    <location>
        <begin position="515"/>
        <end position="566"/>
    </location>
</feature>
<dbReference type="PANTHER" id="PTHR16127:SF13">
    <property type="entry name" value="GH01188P"/>
    <property type="match status" value="1"/>
</dbReference>
<accession>A0A7M7RCR9</accession>
<dbReference type="KEGG" id="spu:575189"/>
<keyword evidence="4" id="KW-1185">Reference proteome</keyword>
<feature type="compositionally biased region" description="Low complexity" evidence="2">
    <location>
        <begin position="52"/>
        <end position="64"/>
    </location>
</feature>
<reference evidence="4" key="1">
    <citation type="submission" date="2015-02" db="EMBL/GenBank/DDBJ databases">
        <title>Genome sequencing for Strongylocentrotus purpuratus.</title>
        <authorList>
            <person name="Murali S."/>
            <person name="Liu Y."/>
            <person name="Vee V."/>
            <person name="English A."/>
            <person name="Wang M."/>
            <person name="Skinner E."/>
            <person name="Han Y."/>
            <person name="Muzny D.M."/>
            <person name="Worley K.C."/>
            <person name="Gibbs R.A."/>
        </authorList>
    </citation>
    <scope>NUCLEOTIDE SEQUENCE</scope>
</reference>
<dbReference type="Proteomes" id="UP000007110">
    <property type="component" value="Unassembled WGS sequence"/>
</dbReference>
<evidence type="ECO:0008006" key="5">
    <source>
        <dbReference type="Google" id="ProtNLM"/>
    </source>
</evidence>
<dbReference type="RefSeq" id="XP_780699.5">
    <property type="nucleotide sequence ID" value="XM_775606.5"/>
</dbReference>
<dbReference type="GO" id="GO:0019905">
    <property type="term" value="F:syntaxin binding"/>
    <property type="evidence" value="ECO:0007669"/>
    <property type="project" value="InterPro"/>
</dbReference>
<feature type="compositionally biased region" description="Polar residues" evidence="2">
    <location>
        <begin position="515"/>
        <end position="550"/>
    </location>
</feature>
<dbReference type="FunCoup" id="A0A7M7RCR9">
    <property type="interactions" value="1404"/>
</dbReference>
<dbReference type="PANTHER" id="PTHR16127">
    <property type="entry name" value="TAXILIN"/>
    <property type="match status" value="1"/>
</dbReference>
<dbReference type="InParanoid" id="A0A7M7RCR9"/>
<dbReference type="OMA" id="EWFARTE"/>
<feature type="region of interest" description="Disordered" evidence="2">
    <location>
        <begin position="113"/>
        <end position="182"/>
    </location>
</feature>
<sequence>MSVVTKLAQRAANNMMKIAMAESMGSILSHFSQSNNQQTSESLEMEETGEASLESSSVELLTSEDPSSEKDVPELPREESADNLSENFADALTTQDEPVNEVILSKESPAVESIVVQSEPEQSSKQVNGDLQTKEDVQTSTEEVLSEGAETATPVLAVEKTSKETKKEGKKSKKGKDAEHMSRAIMQALNGLETPEDKIAALCKKYAELLGEHKSLQRDSKTQTKQLSQIQRERDHLQSEHGRALLAKSKLESLCRELQRHNKTIKEESLQRAREEDEKRKEVSNKFQQTINEITTQMQDNHTRNIKLKEENIELASKLKNLVEQYERREEHIEKLFKHKDLESQLYDAKLQQSNLALAEEKERNKREKELLIAESVDSKRRLEMFTKQEAQLKAQLAVYTEKFEEFQSTLTKSNEVFQTFKQEMDKMTKKIKKLEKETNLWRGRWETSNKSLMTMVEEKGRHEKDMSDKLIKINRLEKLCRALQAERNALIGKARTDETPSSASDLVLELNSAQEPTCNGEIISNPQPEANPVSEPTQSSPSEDSTAVSTEGEKVGGGDRGEGGL</sequence>
<feature type="compositionally biased region" description="Polar residues" evidence="2">
    <location>
        <begin position="30"/>
        <end position="42"/>
    </location>
</feature>
<evidence type="ECO:0000313" key="3">
    <source>
        <dbReference type="EnsemblMetazoa" id="XP_780699"/>
    </source>
</evidence>
<protein>
    <recommendedName>
        <fullName evidence="5">Alpha-taxilin</fullName>
    </recommendedName>
</protein>
<dbReference type="Pfam" id="PF09728">
    <property type="entry name" value="Taxilin"/>
    <property type="match status" value="1"/>
</dbReference>
<feature type="compositionally biased region" description="Polar residues" evidence="2">
    <location>
        <begin position="82"/>
        <end position="97"/>
    </location>
</feature>
<dbReference type="OrthoDB" id="425555at2759"/>
<organism evidence="3 4">
    <name type="scientific">Strongylocentrotus purpuratus</name>
    <name type="common">Purple sea urchin</name>
    <dbReference type="NCBI Taxonomy" id="7668"/>
    <lineage>
        <taxon>Eukaryota</taxon>
        <taxon>Metazoa</taxon>
        <taxon>Echinodermata</taxon>
        <taxon>Eleutherozoa</taxon>
        <taxon>Echinozoa</taxon>
        <taxon>Echinoidea</taxon>
        <taxon>Euechinoidea</taxon>
        <taxon>Echinacea</taxon>
        <taxon>Camarodonta</taxon>
        <taxon>Echinidea</taxon>
        <taxon>Strongylocentrotidae</taxon>
        <taxon>Strongylocentrotus</taxon>
    </lineage>
</organism>
<feature type="region of interest" description="Disordered" evidence="2">
    <location>
        <begin position="30"/>
        <end position="99"/>
    </location>
</feature>
<name>A0A7M7RCR9_STRPU</name>
<feature type="compositionally biased region" description="Basic and acidic residues" evidence="2">
    <location>
        <begin position="266"/>
        <end position="284"/>
    </location>
</feature>
<comment type="similarity">
    <text evidence="1">Belongs to the taxilin family.</text>
</comment>
<feature type="compositionally biased region" description="Basic and acidic residues" evidence="2">
    <location>
        <begin position="67"/>
        <end position="80"/>
    </location>
</feature>
<dbReference type="InterPro" id="IPR026183">
    <property type="entry name" value="Taxilin_fam"/>
</dbReference>
<evidence type="ECO:0000256" key="1">
    <source>
        <dbReference type="ARBA" id="ARBA00009550"/>
    </source>
</evidence>
<feature type="compositionally biased region" description="Basic and acidic residues" evidence="2">
    <location>
        <begin position="552"/>
        <end position="566"/>
    </location>
</feature>
<dbReference type="EnsemblMetazoa" id="XM_775606">
    <property type="protein sequence ID" value="XP_780699"/>
    <property type="gene ID" value="LOC575189"/>
</dbReference>
<reference evidence="3" key="2">
    <citation type="submission" date="2021-01" db="UniProtKB">
        <authorList>
            <consortium name="EnsemblMetazoa"/>
        </authorList>
    </citation>
    <scope>IDENTIFICATION</scope>
</reference>